<evidence type="ECO:0000259" key="3">
    <source>
        <dbReference type="Pfam" id="PF01370"/>
    </source>
</evidence>
<feature type="domain" description="NAD-dependent epimerase/dehydratase" evidence="3">
    <location>
        <begin position="4"/>
        <end position="261"/>
    </location>
</feature>
<dbReference type="Pfam" id="PF01370">
    <property type="entry name" value="Epimerase"/>
    <property type="match status" value="1"/>
</dbReference>
<sequence length="342" mass="38265">MTKVLLTGGAGFVATHIISQLLERGHKVVTAVRSKEEEQVVRDAHKDTGKDNIEFVIVPDMVIKGAFDEAAQIEGLGAVLHIASPFFYDFVDAQKELVDPAVYGTTWLFEAIHRYAPTVKRIVMTSSFASVLDEDRLEDPSTVFTEKDWNPVTMDEVNNSKATAYRVSKKFAERAAWDFVAENRTSFDLVTVCPSLVLGPIKHQLPSLDKINTSNSRMVDLVQGKWKEAIPDAYLAAVYWIDVRDLALTHILGMEKPEAGGRRLMPLGGRFGNRMIADIVWKHFPELREKLPGPDVPGGSLAPADQVYRVDNTETKRFLGIEWREFETTIVDCVDSLKPYGI</sequence>
<reference evidence="4" key="1">
    <citation type="submission" date="2022-09" db="EMBL/GenBank/DDBJ databases">
        <title>Fusarium specimens isolated from Avocado Roots.</title>
        <authorList>
            <person name="Stajich J."/>
            <person name="Roper C."/>
            <person name="Heimlech-Rivalta G."/>
        </authorList>
    </citation>
    <scope>NUCLEOTIDE SEQUENCE</scope>
    <source>
        <strain evidence="4">A02</strain>
    </source>
</reference>
<keyword evidence="1 4" id="KW-0560">Oxidoreductase</keyword>
<gene>
    <name evidence="4" type="primary">GRE2_2</name>
    <name evidence="4" type="ORF">NW755_014665</name>
</gene>
<dbReference type="AlphaFoldDB" id="A0A9W8URP8"/>
<dbReference type="Proteomes" id="UP001152087">
    <property type="component" value="Unassembled WGS sequence"/>
</dbReference>
<protein>
    <submittedName>
        <fullName evidence="4">Methylglyoxal reductase (NADPH-dependent) gre2</fullName>
        <ecNumber evidence="4">1.1.1.283</ecNumber>
    </submittedName>
</protein>
<evidence type="ECO:0000313" key="5">
    <source>
        <dbReference type="Proteomes" id="UP001152087"/>
    </source>
</evidence>
<dbReference type="InterPro" id="IPR050425">
    <property type="entry name" value="NAD(P)_dehydrat-like"/>
</dbReference>
<dbReference type="EC" id="1.1.1.283" evidence="4"/>
<dbReference type="Gene3D" id="3.40.50.720">
    <property type="entry name" value="NAD(P)-binding Rossmann-like Domain"/>
    <property type="match status" value="1"/>
</dbReference>
<dbReference type="InterPro" id="IPR036291">
    <property type="entry name" value="NAD(P)-bd_dom_sf"/>
</dbReference>
<proteinExistence type="inferred from homology"/>
<evidence type="ECO:0000256" key="2">
    <source>
        <dbReference type="ARBA" id="ARBA00023445"/>
    </source>
</evidence>
<dbReference type="FunFam" id="3.40.50.720:FF:000191">
    <property type="entry name" value="Methylglyoxal reductase (NADPH-dependent)"/>
    <property type="match status" value="1"/>
</dbReference>
<comment type="caution">
    <text evidence="4">The sequence shown here is derived from an EMBL/GenBank/DDBJ whole genome shotgun (WGS) entry which is preliminary data.</text>
</comment>
<dbReference type="CDD" id="cd05227">
    <property type="entry name" value="AR_SDR_e"/>
    <property type="match status" value="1"/>
</dbReference>
<dbReference type="GO" id="GO:0043892">
    <property type="term" value="F:methylglyoxal reductase (NADPH) activity"/>
    <property type="evidence" value="ECO:0007669"/>
    <property type="project" value="UniProtKB-EC"/>
</dbReference>
<organism evidence="4 5">
    <name type="scientific">Fusarium falciforme</name>
    <dbReference type="NCBI Taxonomy" id="195108"/>
    <lineage>
        <taxon>Eukaryota</taxon>
        <taxon>Fungi</taxon>
        <taxon>Dikarya</taxon>
        <taxon>Ascomycota</taxon>
        <taxon>Pezizomycotina</taxon>
        <taxon>Sordariomycetes</taxon>
        <taxon>Hypocreomycetidae</taxon>
        <taxon>Hypocreales</taxon>
        <taxon>Nectriaceae</taxon>
        <taxon>Fusarium</taxon>
        <taxon>Fusarium solani species complex</taxon>
    </lineage>
</organism>
<evidence type="ECO:0000313" key="4">
    <source>
        <dbReference type="EMBL" id="KAJ4175978.1"/>
    </source>
</evidence>
<evidence type="ECO:0000256" key="1">
    <source>
        <dbReference type="ARBA" id="ARBA00023002"/>
    </source>
</evidence>
<name>A0A9W8URP8_9HYPO</name>
<comment type="similarity">
    <text evidence="2">Belongs to the NAD(P)-dependent epimerase/dehydratase family. Dihydroflavonol-4-reductase subfamily.</text>
</comment>
<dbReference type="SUPFAM" id="SSF51735">
    <property type="entry name" value="NAD(P)-binding Rossmann-fold domains"/>
    <property type="match status" value="1"/>
</dbReference>
<dbReference type="PANTHER" id="PTHR10366:SF564">
    <property type="entry name" value="STEROL-4-ALPHA-CARBOXYLATE 3-DEHYDROGENASE, DECARBOXYLATING"/>
    <property type="match status" value="1"/>
</dbReference>
<dbReference type="InterPro" id="IPR001509">
    <property type="entry name" value="Epimerase_deHydtase"/>
</dbReference>
<dbReference type="EMBL" id="JAOQAV010000268">
    <property type="protein sequence ID" value="KAJ4175978.1"/>
    <property type="molecule type" value="Genomic_DNA"/>
</dbReference>
<accession>A0A9W8URP8</accession>
<dbReference type="PANTHER" id="PTHR10366">
    <property type="entry name" value="NAD DEPENDENT EPIMERASE/DEHYDRATASE"/>
    <property type="match status" value="1"/>
</dbReference>
<keyword evidence="5" id="KW-1185">Reference proteome</keyword>